<evidence type="ECO:0000313" key="3">
    <source>
        <dbReference type="Proteomes" id="UP000464954"/>
    </source>
</evidence>
<name>A0A6P1M8D9_9BACT</name>
<dbReference type="PANTHER" id="PTHR47099">
    <property type="entry name" value="METHYLCOBAMIDE:COM METHYLTRANSFERASE MTBA"/>
    <property type="match status" value="1"/>
</dbReference>
<dbReference type="SUPFAM" id="SSF51726">
    <property type="entry name" value="UROD/MetE-like"/>
    <property type="match status" value="1"/>
</dbReference>
<dbReference type="AlphaFoldDB" id="A0A6P1M8D9"/>
<keyword evidence="3" id="KW-1185">Reference proteome</keyword>
<feature type="domain" description="Uroporphyrinogen decarboxylase (URO-D)" evidence="1">
    <location>
        <begin position="142"/>
        <end position="336"/>
    </location>
</feature>
<dbReference type="InterPro" id="IPR000257">
    <property type="entry name" value="Uroporphyrinogen_deCOase"/>
</dbReference>
<sequence length="337" mass="38815">MNLRQIELDAIAHKNGPVPADAIVLENTSEMAAYLGVREDRVYELLGICGRLIEPQWKPVLRGEKPRGMNAFGTFENDQHAGRENPLDGCETIEAIEALNWPDPYDFNFEMMRPMIDSYHGEVAMRGPGWRPLFFKIADLWGMEEALVNMLSEPELFEVAVERVFEFSYRHAERYMETVGDSVDVFYCCDDFATQRGLMFSPEQWRKWFKPYYAKLFAIGKKYNRPVWFHSCGDITPVLPDMIEIGMDVWETVQLHALPFGMEKLKSEYGRDLCFFGGISTQKLPFMTPNEVHEITARTIDVMAKDGGYICGGDHHIQKEVPPENVLALFETVREFQ</sequence>
<dbReference type="InterPro" id="IPR052024">
    <property type="entry name" value="Methanogen_methyltrans"/>
</dbReference>
<dbReference type="Pfam" id="PF01208">
    <property type="entry name" value="URO-D"/>
    <property type="match status" value="1"/>
</dbReference>
<evidence type="ECO:0000259" key="1">
    <source>
        <dbReference type="Pfam" id="PF01208"/>
    </source>
</evidence>
<proteinExistence type="predicted"/>
<dbReference type="RefSeq" id="WP_160629336.1">
    <property type="nucleotide sequence ID" value="NZ_CP047593.1"/>
</dbReference>
<dbReference type="Proteomes" id="UP000464954">
    <property type="component" value="Chromosome"/>
</dbReference>
<dbReference type="GO" id="GO:0004853">
    <property type="term" value="F:uroporphyrinogen decarboxylase activity"/>
    <property type="evidence" value="ECO:0007669"/>
    <property type="project" value="InterPro"/>
</dbReference>
<dbReference type="EMBL" id="CP047593">
    <property type="protein sequence ID" value="QHI70157.1"/>
    <property type="molecule type" value="Genomic_DNA"/>
</dbReference>
<reference evidence="2 3" key="1">
    <citation type="submission" date="2020-01" db="EMBL/GenBank/DDBJ databases">
        <title>Ponticoccus aerotolerans gen. nov., sp. nov., an anaerobic bacterium and proposal of Ponticoccusceae fam. nov., Ponticoccusles ord. nov. and Ponticoccuse classis nov. in the phylum Kiritimatiellaeota.</title>
        <authorList>
            <person name="Zhou L.Y."/>
            <person name="Du Z.J."/>
        </authorList>
    </citation>
    <scope>NUCLEOTIDE SEQUENCE [LARGE SCALE GENOMIC DNA]</scope>
    <source>
        <strain evidence="2 3">S-5007</strain>
    </source>
</reference>
<dbReference type="GO" id="GO:0006779">
    <property type="term" value="P:porphyrin-containing compound biosynthetic process"/>
    <property type="evidence" value="ECO:0007669"/>
    <property type="project" value="InterPro"/>
</dbReference>
<evidence type="ECO:0000313" key="2">
    <source>
        <dbReference type="EMBL" id="QHI70157.1"/>
    </source>
</evidence>
<dbReference type="InterPro" id="IPR038071">
    <property type="entry name" value="UROD/MetE-like_sf"/>
</dbReference>
<organism evidence="2 3">
    <name type="scientific">Tichowtungia aerotolerans</name>
    <dbReference type="NCBI Taxonomy" id="2697043"/>
    <lineage>
        <taxon>Bacteria</taxon>
        <taxon>Pseudomonadati</taxon>
        <taxon>Kiritimatiellota</taxon>
        <taxon>Tichowtungiia</taxon>
        <taxon>Tichowtungiales</taxon>
        <taxon>Tichowtungiaceae</taxon>
        <taxon>Tichowtungia</taxon>
    </lineage>
</organism>
<dbReference type="KEGG" id="taer:GT409_12110"/>
<protein>
    <recommendedName>
        <fullName evidence="1">Uroporphyrinogen decarboxylase (URO-D) domain-containing protein</fullName>
    </recommendedName>
</protein>
<dbReference type="PANTHER" id="PTHR47099:SF1">
    <property type="entry name" value="METHYLCOBAMIDE:COM METHYLTRANSFERASE MTBA"/>
    <property type="match status" value="1"/>
</dbReference>
<dbReference type="Gene3D" id="3.20.20.210">
    <property type="match status" value="1"/>
</dbReference>
<gene>
    <name evidence="2" type="ORF">GT409_12110</name>
</gene>
<accession>A0A6P1M8D9</accession>